<dbReference type="AlphaFoldDB" id="A0A7X3CNT8"/>
<reference evidence="1 2" key="1">
    <citation type="submission" date="2019-11" db="EMBL/GenBank/DDBJ databases">
        <title>Draft genome sequences of five Paenibacillus species of dairy origin.</title>
        <authorList>
            <person name="Olajide A.M."/>
            <person name="Chen S."/>
            <person name="Lapointe G."/>
        </authorList>
    </citation>
    <scope>NUCLEOTIDE SEQUENCE [LARGE SCALE GENOMIC DNA]</scope>
    <source>
        <strain evidence="1 2">12CR55</strain>
    </source>
</reference>
<dbReference type="RefSeq" id="WP_155610924.1">
    <property type="nucleotide sequence ID" value="NZ_WNZW01000003.1"/>
</dbReference>
<organism evidence="1 2">
    <name type="scientific">Paenibacillus woosongensis</name>
    <dbReference type="NCBI Taxonomy" id="307580"/>
    <lineage>
        <taxon>Bacteria</taxon>
        <taxon>Bacillati</taxon>
        <taxon>Bacillota</taxon>
        <taxon>Bacilli</taxon>
        <taxon>Bacillales</taxon>
        <taxon>Paenibacillaceae</taxon>
        <taxon>Paenibacillus</taxon>
    </lineage>
</organism>
<dbReference type="Proteomes" id="UP000447876">
    <property type="component" value="Unassembled WGS sequence"/>
</dbReference>
<evidence type="ECO:0000313" key="1">
    <source>
        <dbReference type="EMBL" id="MUG45507.1"/>
    </source>
</evidence>
<sequence>MANRYTLTEKIREKYTPIVQEFIQKLEDSNPKDTDILLEVDFSDTELNPYTLGELLEELGYERGDQQENGWQLNFWIPYTKQGCKAIQVDGTGITFELKLMEKN</sequence>
<dbReference type="OrthoDB" id="2623934at2"/>
<dbReference type="EMBL" id="WNZW01000003">
    <property type="protein sequence ID" value="MUG45507.1"/>
    <property type="molecule type" value="Genomic_DNA"/>
</dbReference>
<accession>A0A7X3CNT8</accession>
<gene>
    <name evidence="1" type="ORF">GNP95_10960</name>
</gene>
<protein>
    <submittedName>
        <fullName evidence="1">Uncharacterized protein</fullName>
    </submittedName>
</protein>
<name>A0A7X3CNT8_9BACL</name>
<proteinExistence type="predicted"/>
<comment type="caution">
    <text evidence="1">The sequence shown here is derived from an EMBL/GenBank/DDBJ whole genome shotgun (WGS) entry which is preliminary data.</text>
</comment>
<evidence type="ECO:0000313" key="2">
    <source>
        <dbReference type="Proteomes" id="UP000447876"/>
    </source>
</evidence>